<comment type="caution">
    <text evidence="1">The sequence shown here is derived from an EMBL/GenBank/DDBJ whole genome shotgun (WGS) entry which is preliminary data.</text>
</comment>
<sequence length="140" mass="15872">MGVHTTGSTGTGGDGRVIFLALGYVFYFFQKALKHPLQTTAVRLSPCPTHPRPLNATPAAATKELRLQAVSLWWSWLHRLIAPPATSTWSLKNLVMSRGRDPAFRQFLGQFLTCWMMKRTGLLTWIQATVRWEMLEDSLR</sequence>
<name>A0A9N8DZH1_9STRA</name>
<gene>
    <name evidence="1" type="ORF">SEMRO_501_G155391.1</name>
</gene>
<proteinExistence type="predicted"/>
<reference evidence="1" key="1">
    <citation type="submission" date="2020-06" db="EMBL/GenBank/DDBJ databases">
        <authorList>
            <consortium name="Plant Systems Biology data submission"/>
        </authorList>
    </citation>
    <scope>NUCLEOTIDE SEQUENCE</scope>
    <source>
        <strain evidence="1">D6</strain>
    </source>
</reference>
<dbReference type="Proteomes" id="UP001153069">
    <property type="component" value="Unassembled WGS sequence"/>
</dbReference>
<dbReference type="AlphaFoldDB" id="A0A9N8DZH1"/>
<evidence type="ECO:0000313" key="2">
    <source>
        <dbReference type="Proteomes" id="UP001153069"/>
    </source>
</evidence>
<organism evidence="1 2">
    <name type="scientific">Seminavis robusta</name>
    <dbReference type="NCBI Taxonomy" id="568900"/>
    <lineage>
        <taxon>Eukaryota</taxon>
        <taxon>Sar</taxon>
        <taxon>Stramenopiles</taxon>
        <taxon>Ochrophyta</taxon>
        <taxon>Bacillariophyta</taxon>
        <taxon>Bacillariophyceae</taxon>
        <taxon>Bacillariophycidae</taxon>
        <taxon>Naviculales</taxon>
        <taxon>Naviculaceae</taxon>
        <taxon>Seminavis</taxon>
    </lineage>
</organism>
<accession>A0A9N8DZH1</accession>
<protein>
    <submittedName>
        <fullName evidence="1">Uncharacterized protein</fullName>
    </submittedName>
</protein>
<evidence type="ECO:0000313" key="1">
    <source>
        <dbReference type="EMBL" id="CAB9511746.1"/>
    </source>
</evidence>
<dbReference type="EMBL" id="CAICTM010000500">
    <property type="protein sequence ID" value="CAB9511746.1"/>
    <property type="molecule type" value="Genomic_DNA"/>
</dbReference>
<keyword evidence="2" id="KW-1185">Reference proteome</keyword>